<evidence type="ECO:0000256" key="1">
    <source>
        <dbReference type="ARBA" id="ARBA00007665"/>
    </source>
</evidence>
<evidence type="ECO:0000259" key="3">
    <source>
        <dbReference type="Pfam" id="PF09186"/>
    </source>
</evidence>
<protein>
    <recommendedName>
        <fullName evidence="6">YigZ family protein</fullName>
    </recommendedName>
</protein>
<gene>
    <name evidence="4" type="ORF">A5844_001645</name>
</gene>
<dbReference type="AlphaFoldDB" id="A0A242JYE9"/>
<dbReference type="STRING" id="1987383.A5844_001645"/>
<keyword evidence="5" id="KW-1185">Reference proteome</keyword>
<dbReference type="PANTHER" id="PTHR16301:SF20">
    <property type="entry name" value="IMPACT FAMILY MEMBER YIGZ"/>
    <property type="match status" value="1"/>
</dbReference>
<name>A0A242JYE9_9ENTE</name>
<organism evidence="4 5">
    <name type="scientific">Candidatus Enterococcus wittei</name>
    <dbReference type="NCBI Taxonomy" id="1987383"/>
    <lineage>
        <taxon>Bacteria</taxon>
        <taxon>Bacillati</taxon>
        <taxon>Bacillota</taxon>
        <taxon>Bacilli</taxon>
        <taxon>Lactobacillales</taxon>
        <taxon>Enterococcaceae</taxon>
        <taxon>Enterococcus</taxon>
    </lineage>
</organism>
<evidence type="ECO:0000313" key="5">
    <source>
        <dbReference type="Proteomes" id="UP000194933"/>
    </source>
</evidence>
<dbReference type="InterPro" id="IPR015796">
    <property type="entry name" value="Impact_YigZ-like"/>
</dbReference>
<dbReference type="PROSITE" id="PS00910">
    <property type="entry name" value="UPF0029"/>
    <property type="match status" value="1"/>
</dbReference>
<dbReference type="Gene3D" id="3.30.230.30">
    <property type="entry name" value="Impact, N-terminal domain"/>
    <property type="match status" value="1"/>
</dbReference>
<sequence>MKEVNFMLERYRTIKEDGQSEIEIKKSRFICSLKRVQTEEEAKDFIQGLKKTHWKANHNCSAFVIGEKNEIQRSSDDGEPSGTAGVPILEVLKKNELINVAAVVTRYFGGTKLGAGGLIRAYAHAVSHAIKEVGIVEGRLQKEISLALSYPQLGKVENFLELQQVTVKEILYTDKVNISCMINQKEVDSFKDSVIELLSGQVAFTEGPVSYHEQQIQLEN</sequence>
<dbReference type="NCBIfam" id="TIGR00257">
    <property type="entry name" value="IMPACT_YIGZ"/>
    <property type="match status" value="1"/>
</dbReference>
<dbReference type="SUPFAM" id="SSF54980">
    <property type="entry name" value="EF-G C-terminal domain-like"/>
    <property type="match status" value="1"/>
</dbReference>
<dbReference type="Pfam" id="PF01205">
    <property type="entry name" value="Impact_N"/>
    <property type="match status" value="1"/>
</dbReference>
<dbReference type="InterPro" id="IPR023582">
    <property type="entry name" value="Impact"/>
</dbReference>
<evidence type="ECO:0000313" key="4">
    <source>
        <dbReference type="EMBL" id="OTP09951.1"/>
    </source>
</evidence>
<dbReference type="InterPro" id="IPR036956">
    <property type="entry name" value="Impact_N_sf"/>
</dbReference>
<dbReference type="InterPro" id="IPR035647">
    <property type="entry name" value="EFG_III/V"/>
</dbReference>
<dbReference type="Proteomes" id="UP000194933">
    <property type="component" value="Unassembled WGS sequence"/>
</dbReference>
<dbReference type="Pfam" id="PF09186">
    <property type="entry name" value="DUF1949"/>
    <property type="match status" value="1"/>
</dbReference>
<dbReference type="EMBL" id="NGMO01000003">
    <property type="protein sequence ID" value="OTP09951.1"/>
    <property type="molecule type" value="Genomic_DNA"/>
</dbReference>
<dbReference type="GO" id="GO:0006446">
    <property type="term" value="P:regulation of translational initiation"/>
    <property type="evidence" value="ECO:0007669"/>
    <property type="project" value="TreeGrafter"/>
</dbReference>
<dbReference type="InterPro" id="IPR001498">
    <property type="entry name" value="Impact_N"/>
</dbReference>
<proteinExistence type="inferred from homology"/>
<comment type="similarity">
    <text evidence="1">Belongs to the IMPACT family.</text>
</comment>
<dbReference type="InterPro" id="IPR015269">
    <property type="entry name" value="UPF0029_Impact_C"/>
</dbReference>
<feature type="domain" description="UPF0029" evidence="3">
    <location>
        <begin position="147"/>
        <end position="201"/>
    </location>
</feature>
<dbReference type="PANTHER" id="PTHR16301">
    <property type="entry name" value="IMPACT-RELATED"/>
    <property type="match status" value="1"/>
</dbReference>
<dbReference type="InterPro" id="IPR020568">
    <property type="entry name" value="Ribosomal_Su5_D2-typ_SF"/>
</dbReference>
<comment type="caution">
    <text evidence="4">The sequence shown here is derived from an EMBL/GenBank/DDBJ whole genome shotgun (WGS) entry which is preliminary data.</text>
</comment>
<dbReference type="GO" id="GO:0005737">
    <property type="term" value="C:cytoplasm"/>
    <property type="evidence" value="ECO:0007669"/>
    <property type="project" value="TreeGrafter"/>
</dbReference>
<evidence type="ECO:0008006" key="6">
    <source>
        <dbReference type="Google" id="ProtNLM"/>
    </source>
</evidence>
<evidence type="ECO:0000259" key="2">
    <source>
        <dbReference type="Pfam" id="PF01205"/>
    </source>
</evidence>
<dbReference type="SUPFAM" id="SSF54211">
    <property type="entry name" value="Ribosomal protein S5 domain 2-like"/>
    <property type="match status" value="1"/>
</dbReference>
<feature type="domain" description="Impact N-terminal" evidence="2">
    <location>
        <begin position="25"/>
        <end position="130"/>
    </location>
</feature>
<accession>A0A242JYE9</accession>
<dbReference type="Gene3D" id="3.30.70.240">
    <property type="match status" value="1"/>
</dbReference>
<dbReference type="InterPro" id="IPR020569">
    <property type="entry name" value="UPF0029_Impact_CS"/>
</dbReference>
<reference evidence="4 5" key="1">
    <citation type="submission" date="2017-05" db="EMBL/GenBank/DDBJ databases">
        <title>The Genome Sequence of Enterococcus sp. 10A9_DIV0425.</title>
        <authorList>
            <consortium name="The Broad Institute Genomics Platform"/>
            <consortium name="The Broad Institute Genomic Center for Infectious Diseases"/>
            <person name="Earl A."/>
            <person name="Manson A."/>
            <person name="Schwartman J."/>
            <person name="Gilmore M."/>
            <person name="Abouelleil A."/>
            <person name="Cao P."/>
            <person name="Chapman S."/>
            <person name="Cusick C."/>
            <person name="Shea T."/>
            <person name="Young S."/>
            <person name="Neafsey D."/>
            <person name="Nusbaum C."/>
            <person name="Birren B."/>
        </authorList>
    </citation>
    <scope>NUCLEOTIDE SEQUENCE [LARGE SCALE GENOMIC DNA]</scope>
    <source>
        <strain evidence="4 5">10A9_DIV0425</strain>
    </source>
</reference>